<keyword evidence="2" id="KW-1185">Reference proteome</keyword>
<protein>
    <recommendedName>
        <fullName evidence="3">WG repeat-containing protein</fullName>
    </recommendedName>
</protein>
<accession>A0ABP7V4N8</accession>
<dbReference type="Pfam" id="PF14903">
    <property type="entry name" value="WG_beta_rep"/>
    <property type="match status" value="2"/>
</dbReference>
<name>A0ABP7V4N8_9FLAO</name>
<evidence type="ECO:0000313" key="1">
    <source>
        <dbReference type="EMBL" id="GAA4059019.1"/>
    </source>
</evidence>
<dbReference type="RefSeq" id="WP_345095588.1">
    <property type="nucleotide sequence ID" value="NZ_BAABCS010000030.1"/>
</dbReference>
<evidence type="ECO:0008006" key="3">
    <source>
        <dbReference type="Google" id="ProtNLM"/>
    </source>
</evidence>
<gene>
    <name evidence="1" type="ORF">GCM10022388_27210</name>
</gene>
<dbReference type="InterPro" id="IPR032774">
    <property type="entry name" value="WG_beta_rep"/>
</dbReference>
<evidence type="ECO:0000313" key="2">
    <source>
        <dbReference type="Proteomes" id="UP001500426"/>
    </source>
</evidence>
<dbReference type="Proteomes" id="UP001500426">
    <property type="component" value="Unassembled WGS sequence"/>
</dbReference>
<dbReference type="EMBL" id="BAABCS010000030">
    <property type="protein sequence ID" value="GAA4059019.1"/>
    <property type="molecule type" value="Genomic_DNA"/>
</dbReference>
<reference evidence="2" key="1">
    <citation type="journal article" date="2019" name="Int. J. Syst. Evol. Microbiol.">
        <title>The Global Catalogue of Microorganisms (GCM) 10K type strain sequencing project: providing services to taxonomists for standard genome sequencing and annotation.</title>
        <authorList>
            <consortium name="The Broad Institute Genomics Platform"/>
            <consortium name="The Broad Institute Genome Sequencing Center for Infectious Disease"/>
            <person name="Wu L."/>
            <person name="Ma J."/>
        </authorList>
    </citation>
    <scope>NUCLEOTIDE SEQUENCE [LARGE SCALE GENOMIC DNA]</scope>
    <source>
        <strain evidence="2">JCM 17068</strain>
    </source>
</reference>
<proteinExistence type="predicted"/>
<sequence length="379" mass="44554">MKKTLFLLLISLTIYAQKPINSNVLIPYRNKNLWGLSDTLGNIKVKPIYKDIKDFFIDKDTDFTSMYAVKTNKSYFVIDRNGKVIIPETYGYDSIYVNKFYYDRFLVYKKGKMGLYKNKELIPCIYDKVEIGTNESYYVKMGKLSGLINAKGKLIIPVLYDDVHPSFEEKDDYNSEYVWVAEKKNEEKKFYDFKIPTKLDRSMYEKNIVEEANSNDDDSDKEELFKAKLKERYDKVNIVMYYKVAYVEKNNKKGLVELPSLKEIISPIYEELSSYGWDNSEIVYKVKLNNKYGFVKPGNVTILNCEFDEIEDLGILIKDGKKGYYTFNSIYPYIQPKYLSIKNYDDIDINDTWQFKLFEVTTEKGKGYVGENGVEFFKD</sequence>
<organism evidence="1 2">
    <name type="scientific">Flavobacterium chungnamense</name>
    <dbReference type="NCBI Taxonomy" id="706182"/>
    <lineage>
        <taxon>Bacteria</taxon>
        <taxon>Pseudomonadati</taxon>
        <taxon>Bacteroidota</taxon>
        <taxon>Flavobacteriia</taxon>
        <taxon>Flavobacteriales</taxon>
        <taxon>Flavobacteriaceae</taxon>
        <taxon>Flavobacterium</taxon>
    </lineage>
</organism>
<comment type="caution">
    <text evidence="1">The sequence shown here is derived from an EMBL/GenBank/DDBJ whole genome shotgun (WGS) entry which is preliminary data.</text>
</comment>